<sequence>MLAAKQVRVSDLCHPTRAGKMGRVHRLGAIRFRRYVNVEDGGGSVTPIGAILLGIEQSQVGREMAFVVAGELRASGRAVVESTCAHDAPEYSTALTNRIVADQFRSADWT</sequence>
<gene>
    <name evidence="1" type="ORF">BFL28_09670</name>
</gene>
<dbReference type="Proteomes" id="UP000094487">
    <property type="component" value="Unassembled WGS sequence"/>
</dbReference>
<protein>
    <submittedName>
        <fullName evidence="1">Uncharacterized protein</fullName>
    </submittedName>
</protein>
<evidence type="ECO:0000313" key="1">
    <source>
        <dbReference type="EMBL" id="ODP39601.1"/>
    </source>
</evidence>
<dbReference type="EMBL" id="MDDS01000004">
    <property type="protein sequence ID" value="ODP39601.1"/>
    <property type="molecule type" value="Genomic_DNA"/>
</dbReference>
<comment type="caution">
    <text evidence="1">The sequence shown here is derived from an EMBL/GenBank/DDBJ whole genome shotgun (WGS) entry which is preliminary data.</text>
</comment>
<proteinExistence type="predicted"/>
<name>A0A1E3M0X3_9SPHN</name>
<accession>A0A1E3M0X3</accession>
<dbReference type="AlphaFoldDB" id="A0A1E3M0X3"/>
<organism evidence="1 2">
    <name type="scientific">Sphingomonas turrisvirgatae</name>
    <dbReference type="NCBI Taxonomy" id="1888892"/>
    <lineage>
        <taxon>Bacteria</taxon>
        <taxon>Pseudomonadati</taxon>
        <taxon>Pseudomonadota</taxon>
        <taxon>Alphaproteobacteria</taxon>
        <taxon>Sphingomonadales</taxon>
        <taxon>Sphingomonadaceae</taxon>
        <taxon>Sphingomonas</taxon>
    </lineage>
</organism>
<evidence type="ECO:0000313" key="2">
    <source>
        <dbReference type="Proteomes" id="UP000094487"/>
    </source>
</evidence>
<reference evidence="1 2" key="1">
    <citation type="submission" date="2016-08" db="EMBL/GenBank/DDBJ databases">
        <title>Draft genome of the agarase producing Sphingomonas sp. MCT13.</title>
        <authorList>
            <person name="D'Andrea M.M."/>
            <person name="Rossolini G.M."/>
            <person name="Thaller M.C."/>
        </authorList>
    </citation>
    <scope>NUCLEOTIDE SEQUENCE [LARGE SCALE GENOMIC DNA]</scope>
    <source>
        <strain evidence="1 2">MCT13</strain>
    </source>
</reference>
<keyword evidence="2" id="KW-1185">Reference proteome</keyword>